<dbReference type="CDD" id="cd19941">
    <property type="entry name" value="TIL"/>
    <property type="match status" value="1"/>
</dbReference>
<dbReference type="InterPro" id="IPR014853">
    <property type="entry name" value="VWF/SSPO/ZAN-like_Cys-rich_dom"/>
</dbReference>
<organism evidence="8 9">
    <name type="scientific">Mytilus coruscus</name>
    <name type="common">Sea mussel</name>
    <dbReference type="NCBI Taxonomy" id="42192"/>
    <lineage>
        <taxon>Eukaryota</taxon>
        <taxon>Metazoa</taxon>
        <taxon>Spiralia</taxon>
        <taxon>Lophotrochozoa</taxon>
        <taxon>Mollusca</taxon>
        <taxon>Bivalvia</taxon>
        <taxon>Autobranchia</taxon>
        <taxon>Pteriomorphia</taxon>
        <taxon>Mytilida</taxon>
        <taxon>Mytiloidea</taxon>
        <taxon>Mytilidae</taxon>
        <taxon>Mytilinae</taxon>
        <taxon>Mytilus</taxon>
    </lineage>
</organism>
<dbReference type="OrthoDB" id="6019304at2759"/>
<dbReference type="PROSITE" id="PS01208">
    <property type="entry name" value="VWFC_1"/>
    <property type="match status" value="3"/>
</dbReference>
<evidence type="ECO:0000259" key="6">
    <source>
        <dbReference type="PROSITE" id="PS50184"/>
    </source>
</evidence>
<keyword evidence="9" id="KW-1185">Reference proteome</keyword>
<feature type="domain" description="VWFD" evidence="7">
    <location>
        <begin position="268"/>
        <end position="443"/>
    </location>
</feature>
<evidence type="ECO:0000313" key="9">
    <source>
        <dbReference type="Proteomes" id="UP000507470"/>
    </source>
</evidence>
<dbReference type="Gene3D" id="6.20.200.20">
    <property type="match status" value="1"/>
</dbReference>
<dbReference type="EMBL" id="CACVKT020008152">
    <property type="protein sequence ID" value="CAC5413568.1"/>
    <property type="molecule type" value="Genomic_DNA"/>
</dbReference>
<dbReference type="InterPro" id="IPR001007">
    <property type="entry name" value="VWF_dom"/>
</dbReference>
<keyword evidence="3" id="KW-0732">Signal</keyword>
<dbReference type="PANTHER" id="PTHR46698:SF6">
    <property type="entry name" value="KIELIN_CHORDIN-LIKE PROTEIN"/>
    <property type="match status" value="1"/>
</dbReference>
<name>A0A6J8E0L4_MYTCO</name>
<dbReference type="SMART" id="SM00216">
    <property type="entry name" value="VWD"/>
    <property type="match status" value="1"/>
</dbReference>
<dbReference type="PROSITE" id="PS50184">
    <property type="entry name" value="VWFC_2"/>
    <property type="match status" value="3"/>
</dbReference>
<evidence type="ECO:0000256" key="4">
    <source>
        <dbReference type="ARBA" id="ARBA00022737"/>
    </source>
</evidence>
<dbReference type="AlphaFoldDB" id="A0A6J8E0L4"/>
<feature type="domain" description="VWFC" evidence="6">
    <location>
        <begin position="204"/>
        <end position="264"/>
    </location>
</feature>
<feature type="domain" description="VWFC" evidence="6">
    <location>
        <begin position="66"/>
        <end position="134"/>
    </location>
</feature>
<evidence type="ECO:0000256" key="3">
    <source>
        <dbReference type="ARBA" id="ARBA00022729"/>
    </source>
</evidence>
<dbReference type="SUPFAM" id="SSF57567">
    <property type="entry name" value="Serine protease inhibitors"/>
    <property type="match status" value="1"/>
</dbReference>
<protein>
    <submittedName>
        <fullName evidence="8">Uncharacterized protein</fullName>
    </submittedName>
</protein>
<dbReference type="Pfam" id="PF08742">
    <property type="entry name" value="C8"/>
    <property type="match status" value="1"/>
</dbReference>
<dbReference type="InterPro" id="IPR052424">
    <property type="entry name" value="Kielin_Chordin-BMP_Reg"/>
</dbReference>
<reference evidence="8 9" key="1">
    <citation type="submission" date="2020-06" db="EMBL/GenBank/DDBJ databases">
        <authorList>
            <person name="Li R."/>
            <person name="Bekaert M."/>
        </authorList>
    </citation>
    <scope>NUCLEOTIDE SEQUENCE [LARGE SCALE GENOMIC DNA]</scope>
    <source>
        <strain evidence="9">wild</strain>
    </source>
</reference>
<dbReference type="Pfam" id="PF00093">
    <property type="entry name" value="VWC"/>
    <property type="match status" value="1"/>
</dbReference>
<dbReference type="PANTHER" id="PTHR46698">
    <property type="entry name" value="CROSSVEINLESS 2"/>
    <property type="match status" value="1"/>
</dbReference>
<dbReference type="GO" id="GO:0005576">
    <property type="term" value="C:extracellular region"/>
    <property type="evidence" value="ECO:0007669"/>
    <property type="project" value="UniProtKB-SubCell"/>
</dbReference>
<dbReference type="Gene3D" id="2.10.25.10">
    <property type="entry name" value="Laminin"/>
    <property type="match status" value="1"/>
</dbReference>
<dbReference type="Proteomes" id="UP000507470">
    <property type="component" value="Unassembled WGS sequence"/>
</dbReference>
<keyword evidence="2" id="KW-0964">Secreted</keyword>
<accession>A0A6J8E0L4</accession>
<keyword evidence="5" id="KW-1015">Disulfide bond</keyword>
<comment type="subcellular location">
    <subcellularLocation>
        <location evidence="1">Secreted</location>
    </subcellularLocation>
</comment>
<evidence type="ECO:0000259" key="7">
    <source>
        <dbReference type="PROSITE" id="PS51233"/>
    </source>
</evidence>
<dbReference type="InterPro" id="IPR036084">
    <property type="entry name" value="Ser_inhib-like_sf"/>
</dbReference>
<dbReference type="PROSITE" id="PS51233">
    <property type="entry name" value="VWFD"/>
    <property type="match status" value="1"/>
</dbReference>
<evidence type="ECO:0000256" key="2">
    <source>
        <dbReference type="ARBA" id="ARBA00022525"/>
    </source>
</evidence>
<gene>
    <name evidence="8" type="ORF">MCOR_46448</name>
</gene>
<dbReference type="GO" id="GO:0030513">
    <property type="term" value="P:positive regulation of BMP signaling pathway"/>
    <property type="evidence" value="ECO:0007669"/>
    <property type="project" value="TreeGrafter"/>
</dbReference>
<feature type="domain" description="VWFC" evidence="6">
    <location>
        <begin position="131"/>
        <end position="199"/>
    </location>
</feature>
<evidence type="ECO:0000313" key="8">
    <source>
        <dbReference type="EMBL" id="CAC5413568.1"/>
    </source>
</evidence>
<keyword evidence="4" id="KW-0677">Repeat</keyword>
<dbReference type="Pfam" id="PF00094">
    <property type="entry name" value="VWD"/>
    <property type="match status" value="1"/>
</dbReference>
<sequence length="607" mass="67553">MFSPSGDPCDLCECKVSTQRDRVYNDGDMFSPSGDPCDLCECKVSTQRDRVYNDGDRFSPSGDPCDLCERKVSTQRDRVYCDGDLYSPSGDPCDLCECKGGRMTCHYVMCPETSNCPADQIISPSVGKCCPTCSGGGQNCTRETYGMMILPKPSDPCVSCQCTDKAGSKSCRLIGCRTLNCRPDEREVRPPGECCKVCEEYPKTPCQYDGVTRQSGETWKKDACTTCKCYGDSVECTKEQCIDPDCSPDYSLVTQPGTCCPVCVLQPGSCIVYGDPHYQTFDGNTVHFQGNCRYIMSEDCEGSGDFRVEVTHYDRGFSGISWAQNFTIVIGRTRIDLLQNFEVRVDGLPMNLPYKSRRDFTIDVKDQTILLDTTLGLQFVWNGESYAALTVPGTYKRQLCGLCGNFNGFDQDDMKTSSMQITNSPSVFGNSWKTKSQLNPRCRDAEDFDPCDAQIFRTRKYAQQQCSVLTGPKFSRCHRVVNPQAFFTSCVYDVCACGVEESCLCELLEAYVLECARNGVRLEWRSEGLCALDCEEEKGFVFDECGPVCPRDCSNYQTPISDMPEQCYKPCKASCQCPADKVLHEGRCINPTKCPPNNRGDIPVNGR</sequence>
<dbReference type="SMART" id="SM00832">
    <property type="entry name" value="C8"/>
    <property type="match status" value="1"/>
</dbReference>
<dbReference type="InterPro" id="IPR001846">
    <property type="entry name" value="VWF_type-D"/>
</dbReference>
<dbReference type="SUPFAM" id="SSF57603">
    <property type="entry name" value="FnI-like domain"/>
    <property type="match status" value="2"/>
</dbReference>
<dbReference type="InterPro" id="IPR002919">
    <property type="entry name" value="TIL_dom"/>
</dbReference>
<proteinExistence type="predicted"/>
<evidence type="ECO:0000256" key="1">
    <source>
        <dbReference type="ARBA" id="ARBA00004613"/>
    </source>
</evidence>
<dbReference type="Pfam" id="PF01826">
    <property type="entry name" value="TIL"/>
    <property type="match status" value="1"/>
</dbReference>
<dbReference type="SMART" id="SM00214">
    <property type="entry name" value="VWC"/>
    <property type="match status" value="3"/>
</dbReference>
<evidence type="ECO:0000256" key="5">
    <source>
        <dbReference type="ARBA" id="ARBA00023157"/>
    </source>
</evidence>